<feature type="compositionally biased region" description="Basic and acidic residues" evidence="2">
    <location>
        <begin position="511"/>
        <end position="528"/>
    </location>
</feature>
<dbReference type="SUPFAM" id="SSF48452">
    <property type="entry name" value="TPR-like"/>
    <property type="match status" value="1"/>
</dbReference>
<feature type="transmembrane region" description="Helical" evidence="3">
    <location>
        <begin position="69"/>
        <end position="91"/>
    </location>
</feature>
<evidence type="ECO:0000313" key="6">
    <source>
        <dbReference type="Proteomes" id="UP001310022"/>
    </source>
</evidence>
<dbReference type="PROSITE" id="PS50005">
    <property type="entry name" value="TPR"/>
    <property type="match status" value="1"/>
</dbReference>
<dbReference type="EMBL" id="BQKE01000001">
    <property type="protein sequence ID" value="GJM60454.1"/>
    <property type="molecule type" value="Genomic_DNA"/>
</dbReference>
<dbReference type="PANTHER" id="PTHR22550:SF14">
    <property type="entry name" value="VWFA DOMAIN-CONTAINING PROTEIN"/>
    <property type="match status" value="1"/>
</dbReference>
<feature type="region of interest" description="Disordered" evidence="2">
    <location>
        <begin position="491"/>
        <end position="547"/>
    </location>
</feature>
<dbReference type="Pfam" id="PF07720">
    <property type="entry name" value="TPR_3"/>
    <property type="match status" value="1"/>
</dbReference>
<evidence type="ECO:0000313" key="5">
    <source>
        <dbReference type="EMBL" id="GJM60454.1"/>
    </source>
</evidence>
<keyword evidence="3" id="KW-0812">Transmembrane</keyword>
<evidence type="ECO:0000256" key="3">
    <source>
        <dbReference type="SAM" id="Phobius"/>
    </source>
</evidence>
<feature type="transmembrane region" description="Helical" evidence="3">
    <location>
        <begin position="23"/>
        <end position="40"/>
    </location>
</feature>
<dbReference type="InterPro" id="IPR050768">
    <property type="entry name" value="UPF0353/GerABKA_families"/>
</dbReference>
<dbReference type="Gene3D" id="1.25.40.10">
    <property type="entry name" value="Tetratricopeptide repeat domain"/>
    <property type="match status" value="1"/>
</dbReference>
<evidence type="ECO:0000256" key="2">
    <source>
        <dbReference type="SAM" id="MobiDB-lite"/>
    </source>
</evidence>
<dbReference type="PANTHER" id="PTHR22550">
    <property type="entry name" value="SPORE GERMINATION PROTEIN"/>
    <property type="match status" value="1"/>
</dbReference>
<reference evidence="5 6" key="1">
    <citation type="submission" date="2021-12" db="EMBL/GenBank/DDBJ databases">
        <title>Genome sequencing of bacteria with rrn-lacking chromosome and rrn-plasmid.</title>
        <authorList>
            <person name="Anda M."/>
            <person name="Iwasaki W."/>
        </authorList>
    </citation>
    <scope>NUCLEOTIDE SEQUENCE [LARGE SCALE GENOMIC DNA]</scope>
    <source>
        <strain evidence="5 6">NBRC 15940</strain>
    </source>
</reference>
<keyword evidence="1" id="KW-0802">TPR repeat</keyword>
<evidence type="ECO:0000259" key="4">
    <source>
        <dbReference type="Pfam" id="PF13519"/>
    </source>
</evidence>
<gene>
    <name evidence="5" type="ORF">PEDI_10060</name>
</gene>
<dbReference type="Pfam" id="PF13519">
    <property type="entry name" value="VWA_2"/>
    <property type="match status" value="1"/>
</dbReference>
<dbReference type="SMART" id="SM00028">
    <property type="entry name" value="TPR"/>
    <property type="match status" value="1"/>
</dbReference>
<dbReference type="InterPro" id="IPR011716">
    <property type="entry name" value="TPR-3"/>
</dbReference>
<feature type="domain" description="VWFA" evidence="4">
    <location>
        <begin position="105"/>
        <end position="211"/>
    </location>
</feature>
<keyword evidence="3" id="KW-0472">Membrane</keyword>
<proteinExistence type="predicted"/>
<dbReference type="SUPFAM" id="SSF53300">
    <property type="entry name" value="vWA-like"/>
    <property type="match status" value="1"/>
</dbReference>
<name>A0AAN4VWC8_9BACT</name>
<dbReference type="InterPro" id="IPR002035">
    <property type="entry name" value="VWF_A"/>
</dbReference>
<protein>
    <submittedName>
        <fullName evidence="5">Transporter</fullName>
    </submittedName>
</protein>
<sequence length="584" mass="66344">MELIENWIKQFPLEQFHLLRPQWLWLLVPAVVVFIALLFLNRESDQWKKLVAPHLQDFMFSKGKKWASLLPILGFLLTMMLGIFALAGPAWEKVEVPGSKTKAVTLIALDMSRSMLVEDLSPNRLERAKLKIHDYLESSPGANTGMLVYAGTPHIILPPCSDYKILEKQIENLSVGVMPVPGTNMELMLALADTVLKNVQAPSTLMIITDELEENEGELLKKWVDGNIHKIEILPVATPKGGAVPGYRKGTILKDKQRKEVFSASSVSVFNQLGMHEGITVNALTLDPSDVEAMAQRQRESLEFQLDDTESEDEWIDQGYWLCLPLLLLLLFWFRRGWVLQWCWVFVFLFSSCSPDSQYADWWYSQDYQAQYKEQQGALEVAAEQYEDMAHKAAVYFQMGDYESAATLYAMDSTATGKYNLALTYSKMGRYQQARDAFQQALELNPDLAGAEEALARTQQVMYQIDSLNAALEKQGIVPQVDGLGELQERAPQTEDEELTSDTEVDELPDEGDRVTDEVETEMRKAEEADNPEDLPQGGEEIQLDPSQILLKEVSDDPSEFLKRRFEYQKTHDYPHVKAGEKVW</sequence>
<dbReference type="AlphaFoldDB" id="A0AAN4VWC8"/>
<dbReference type="Gene3D" id="3.40.50.410">
    <property type="entry name" value="von Willebrand factor, type A domain"/>
    <property type="match status" value="1"/>
</dbReference>
<evidence type="ECO:0000256" key="1">
    <source>
        <dbReference type="PROSITE-ProRule" id="PRU00339"/>
    </source>
</evidence>
<dbReference type="Pfam" id="PF00515">
    <property type="entry name" value="TPR_1"/>
    <property type="match status" value="1"/>
</dbReference>
<keyword evidence="6" id="KW-1185">Reference proteome</keyword>
<accession>A0AAN4VWC8</accession>
<organism evidence="5 6">
    <name type="scientific">Persicobacter diffluens</name>
    <dbReference type="NCBI Taxonomy" id="981"/>
    <lineage>
        <taxon>Bacteria</taxon>
        <taxon>Pseudomonadati</taxon>
        <taxon>Bacteroidota</taxon>
        <taxon>Cytophagia</taxon>
        <taxon>Cytophagales</taxon>
        <taxon>Persicobacteraceae</taxon>
        <taxon>Persicobacter</taxon>
    </lineage>
</organism>
<dbReference type="PROSITE" id="PS50293">
    <property type="entry name" value="TPR_REGION"/>
    <property type="match status" value="1"/>
</dbReference>
<dbReference type="Proteomes" id="UP001310022">
    <property type="component" value="Unassembled WGS sequence"/>
</dbReference>
<comment type="caution">
    <text evidence="5">The sequence shown here is derived from an EMBL/GenBank/DDBJ whole genome shotgun (WGS) entry which is preliminary data.</text>
</comment>
<dbReference type="InterPro" id="IPR011990">
    <property type="entry name" value="TPR-like_helical_dom_sf"/>
</dbReference>
<feature type="compositionally biased region" description="Acidic residues" evidence="2">
    <location>
        <begin position="494"/>
        <end position="510"/>
    </location>
</feature>
<feature type="repeat" description="TPR" evidence="1">
    <location>
        <begin position="415"/>
        <end position="448"/>
    </location>
</feature>
<keyword evidence="3" id="KW-1133">Transmembrane helix</keyword>
<dbReference type="RefSeq" id="WP_338236202.1">
    <property type="nucleotide sequence ID" value="NZ_BQKE01000001.1"/>
</dbReference>
<dbReference type="InterPro" id="IPR019734">
    <property type="entry name" value="TPR_rpt"/>
</dbReference>
<dbReference type="InterPro" id="IPR036465">
    <property type="entry name" value="vWFA_dom_sf"/>
</dbReference>